<protein>
    <submittedName>
        <fullName evidence="1">Uncharacterized protein</fullName>
    </submittedName>
</protein>
<comment type="caution">
    <text evidence="1">The sequence shown here is derived from an EMBL/GenBank/DDBJ whole genome shotgun (WGS) entry which is preliminary data.</text>
</comment>
<evidence type="ECO:0000313" key="1">
    <source>
        <dbReference type="EMBL" id="KAH3679341.1"/>
    </source>
</evidence>
<reference evidence="1" key="2">
    <citation type="submission" date="2021-01" db="EMBL/GenBank/DDBJ databases">
        <authorList>
            <person name="Schikora-Tamarit M.A."/>
        </authorList>
    </citation>
    <scope>NUCLEOTIDE SEQUENCE</scope>
    <source>
        <strain evidence="1">CBS6341</strain>
    </source>
</reference>
<reference evidence="1" key="1">
    <citation type="journal article" date="2021" name="Open Biol.">
        <title>Shared evolutionary footprints suggest mitochondrial oxidative damage underlies multiple complex I losses in fungi.</title>
        <authorList>
            <person name="Schikora-Tamarit M.A."/>
            <person name="Marcet-Houben M."/>
            <person name="Nosek J."/>
            <person name="Gabaldon T."/>
        </authorList>
    </citation>
    <scope>NUCLEOTIDE SEQUENCE</scope>
    <source>
        <strain evidence="1">CBS6341</strain>
    </source>
</reference>
<organism evidence="1 2">
    <name type="scientific">Wickerhamomyces mucosus</name>
    <dbReference type="NCBI Taxonomy" id="1378264"/>
    <lineage>
        <taxon>Eukaryota</taxon>
        <taxon>Fungi</taxon>
        <taxon>Dikarya</taxon>
        <taxon>Ascomycota</taxon>
        <taxon>Saccharomycotina</taxon>
        <taxon>Saccharomycetes</taxon>
        <taxon>Phaffomycetales</taxon>
        <taxon>Wickerhamomycetaceae</taxon>
        <taxon>Wickerhamomyces</taxon>
    </lineage>
</organism>
<evidence type="ECO:0000313" key="2">
    <source>
        <dbReference type="Proteomes" id="UP000769528"/>
    </source>
</evidence>
<proteinExistence type="predicted"/>
<accession>A0A9P8TI90</accession>
<dbReference type="AlphaFoldDB" id="A0A9P8TI90"/>
<dbReference type="OrthoDB" id="3981299at2759"/>
<sequence length="385" mass="44142">MTFRIRKYSFLNNGSTEWQHFPSRNDLMLNISTSQSNQLLVPPEELIVNRQVVNNNDSNINGTVINDNTQMVKIFAKYPSIGFKSNFKRFQLSIESIEFSNIIESLTTLGIVVVRISDNNNNNNDNNDNINQSQISQFNNNFVMSQVPSNYDSNQFINNHYKSPNPQLLCSPNITPNKQNQFNSINSNLFNHHHQRYSHTLDSNNMIEENHKFLSQIVQKPNSKFNNTSSMKSYHTNLEDLTNDEIMNLLKQKINDQNFIDFVKRVESFVVVLSMDDNDDVDTAEDGFVEEESPIVTKVVDLVVDIGIEETIVVESAEIDDIEFKLERPEDIDENEDNDVEEIREISSVELDKVDVICKSEELDKVVELKVVVVEIVPPVKKSSG</sequence>
<keyword evidence="2" id="KW-1185">Reference proteome</keyword>
<name>A0A9P8TI90_9ASCO</name>
<gene>
    <name evidence="1" type="ORF">WICMUC_001081</name>
</gene>
<dbReference type="EMBL" id="JAEUBF010000322">
    <property type="protein sequence ID" value="KAH3679341.1"/>
    <property type="molecule type" value="Genomic_DNA"/>
</dbReference>
<dbReference type="Proteomes" id="UP000769528">
    <property type="component" value="Unassembled WGS sequence"/>
</dbReference>